<accession>A0A420Y0P1</accession>
<sequence>MLFQGSAPLARGATLVEGPTSVEYSVANEGHIIGETITTTMAYSVHCNFTNRATAICTQTASGWQGNHVTTEARYSEASLDVSPNFTDWELEVTIVTAQHGFGDGSSVAATASPTATPGTSAGMGGSASSDEHGTTAATATLPSFTASISMASTLAASSASIGAVSWVMGNVAVVCIAAGCAAVLML</sequence>
<comment type="caution">
    <text evidence="3">The sequence shown here is derived from an EMBL/GenBank/DDBJ whole genome shotgun (WGS) entry which is preliminary data.</text>
</comment>
<dbReference type="Proteomes" id="UP000275385">
    <property type="component" value="Unassembled WGS sequence"/>
</dbReference>
<proteinExistence type="predicted"/>
<keyword evidence="2" id="KW-0472">Membrane</keyword>
<dbReference type="EMBL" id="QVQW01000073">
    <property type="protein sequence ID" value="RKU41493.1"/>
    <property type="molecule type" value="Genomic_DNA"/>
</dbReference>
<evidence type="ECO:0000313" key="4">
    <source>
        <dbReference type="Proteomes" id="UP000275385"/>
    </source>
</evidence>
<keyword evidence="2" id="KW-0812">Transmembrane</keyword>
<keyword evidence="4" id="KW-1185">Reference proteome</keyword>
<gene>
    <name evidence="3" type="ORF">DL546_000972</name>
</gene>
<feature type="region of interest" description="Disordered" evidence="1">
    <location>
        <begin position="107"/>
        <end position="135"/>
    </location>
</feature>
<evidence type="ECO:0000256" key="1">
    <source>
        <dbReference type="SAM" id="MobiDB-lite"/>
    </source>
</evidence>
<evidence type="ECO:0000313" key="3">
    <source>
        <dbReference type="EMBL" id="RKU41493.1"/>
    </source>
</evidence>
<reference evidence="3 4" key="1">
    <citation type="submission" date="2018-08" db="EMBL/GenBank/DDBJ databases">
        <title>Draft genome of the lignicolous fungus Coniochaeta pulveracea.</title>
        <authorList>
            <person name="Borstlap C.J."/>
            <person name="De Witt R.N."/>
            <person name="Botha A."/>
            <person name="Volschenk H."/>
        </authorList>
    </citation>
    <scope>NUCLEOTIDE SEQUENCE [LARGE SCALE GENOMIC DNA]</scope>
    <source>
        <strain evidence="3 4">CAB683</strain>
    </source>
</reference>
<feature type="compositionally biased region" description="Low complexity" evidence="1">
    <location>
        <begin position="107"/>
        <end position="121"/>
    </location>
</feature>
<evidence type="ECO:0000256" key="2">
    <source>
        <dbReference type="SAM" id="Phobius"/>
    </source>
</evidence>
<feature type="transmembrane region" description="Helical" evidence="2">
    <location>
        <begin position="164"/>
        <end position="186"/>
    </location>
</feature>
<protein>
    <submittedName>
        <fullName evidence="3">Uncharacterized protein</fullName>
    </submittedName>
</protein>
<dbReference type="AlphaFoldDB" id="A0A420Y0P1"/>
<keyword evidence="2" id="KW-1133">Transmembrane helix</keyword>
<name>A0A420Y0P1_9PEZI</name>
<organism evidence="3 4">
    <name type="scientific">Coniochaeta pulveracea</name>
    <dbReference type="NCBI Taxonomy" id="177199"/>
    <lineage>
        <taxon>Eukaryota</taxon>
        <taxon>Fungi</taxon>
        <taxon>Dikarya</taxon>
        <taxon>Ascomycota</taxon>
        <taxon>Pezizomycotina</taxon>
        <taxon>Sordariomycetes</taxon>
        <taxon>Sordariomycetidae</taxon>
        <taxon>Coniochaetales</taxon>
        <taxon>Coniochaetaceae</taxon>
        <taxon>Coniochaeta</taxon>
    </lineage>
</organism>